<dbReference type="OrthoDB" id="429813at2759"/>
<organism evidence="1 2">
    <name type="scientific">Endocarpon pusillum</name>
    <dbReference type="NCBI Taxonomy" id="364733"/>
    <lineage>
        <taxon>Eukaryota</taxon>
        <taxon>Fungi</taxon>
        <taxon>Dikarya</taxon>
        <taxon>Ascomycota</taxon>
        <taxon>Pezizomycotina</taxon>
        <taxon>Eurotiomycetes</taxon>
        <taxon>Chaetothyriomycetidae</taxon>
        <taxon>Verrucariales</taxon>
        <taxon>Verrucariaceae</taxon>
        <taxon>Endocarpon</taxon>
    </lineage>
</organism>
<gene>
    <name evidence="1" type="ORF">GJ744_007750</name>
</gene>
<sequence>MAPLNSGSSIYHQTQALYWRGLDGELLAVEGKRAEQVKEAWPLIWKGIETRPYTSEKLTLPSGGQVERLQLLPSYFAPQDGSLPKLLPLEIEDVVFSIQELRRPGEERIVGMLIMVPASAKETAEFRNWASLFVLAETRFEPLRRLETATSDDSKAREAARLITNVFEQKLQNIAPNDQWITGGGRNYFEDRVFGFTERQARVELCLPAFPCKSSNPQKTNGVYPDRAEKIALDVLRSFTQSVAEVYEPGAKIWLISDGHVFSDCIGVGDDIVDMYGEKLNEMKRDVLEDTIDNSSIEFLSLWDIFFASPEVKSLFSREWIENVDVPHVVTTGLTNEAELCRKLLMSTCSIDPNVLNDLIKGGDPSLVALYRGFARFMLEDLAFHPDCAGKSTSQRKKLSTKVAAEMIKRNQAYSNLIELLFPSTIRLSIHAHENRGPKFGIRLFPKPKVRAIESMTARHEPKTADLLHTPTPWHNCIIEVEGDRTLYLAKSRVAQDAVAGDGYEGAWIGGDQERSGEYFLRAKLCVPDSCESPMSAGIASTHRQLVKV</sequence>
<accession>A0A8H7E7W5</accession>
<proteinExistence type="predicted"/>
<protein>
    <recommendedName>
        <fullName evidence="3">Pyoverdine/dityrosine biosynthesis protein</fullName>
    </recommendedName>
</protein>
<dbReference type="Pfam" id="PF05141">
    <property type="entry name" value="DIT1_PvcA"/>
    <property type="match status" value="1"/>
</dbReference>
<evidence type="ECO:0000313" key="2">
    <source>
        <dbReference type="Proteomes" id="UP000606974"/>
    </source>
</evidence>
<dbReference type="PANTHER" id="PTHR37285:SF5">
    <property type="entry name" value="SPORE WALL MATURATION PROTEIN DIT1"/>
    <property type="match status" value="1"/>
</dbReference>
<dbReference type="PANTHER" id="PTHR37285">
    <property type="entry name" value="SPORE WALL MATURATION PROTEIN DIT1"/>
    <property type="match status" value="1"/>
</dbReference>
<comment type="caution">
    <text evidence="1">The sequence shown here is derived from an EMBL/GenBank/DDBJ whole genome shotgun (WGS) entry which is preliminary data.</text>
</comment>
<evidence type="ECO:0008006" key="3">
    <source>
        <dbReference type="Google" id="ProtNLM"/>
    </source>
</evidence>
<evidence type="ECO:0000313" key="1">
    <source>
        <dbReference type="EMBL" id="KAF7513699.1"/>
    </source>
</evidence>
<name>A0A8H7E7W5_9EURO</name>
<dbReference type="InterPro" id="IPR007817">
    <property type="entry name" value="Isocyanide_synthase_DIT1"/>
</dbReference>
<reference evidence="1" key="1">
    <citation type="submission" date="2020-02" db="EMBL/GenBank/DDBJ databases">
        <authorList>
            <person name="Palmer J.M."/>
        </authorList>
    </citation>
    <scope>NUCLEOTIDE SEQUENCE</scope>
    <source>
        <strain evidence="1">EPUS1.4</strain>
        <tissue evidence="1">Thallus</tissue>
    </source>
</reference>
<dbReference type="AlphaFoldDB" id="A0A8H7E7W5"/>
<dbReference type="EMBL" id="JAACFV010000004">
    <property type="protein sequence ID" value="KAF7513699.1"/>
    <property type="molecule type" value="Genomic_DNA"/>
</dbReference>
<keyword evidence="2" id="KW-1185">Reference proteome</keyword>
<dbReference type="Proteomes" id="UP000606974">
    <property type="component" value="Unassembled WGS sequence"/>
</dbReference>